<comment type="similarity">
    <text evidence="3">Belongs to the protein disulfide isomerase family.</text>
</comment>
<evidence type="ECO:0000256" key="1">
    <source>
        <dbReference type="ARBA" id="ARBA00001182"/>
    </source>
</evidence>
<feature type="chain" id="PRO_5042230435" description="protein disulfide-isomerase" evidence="8">
    <location>
        <begin position="20"/>
        <end position="505"/>
    </location>
</feature>
<feature type="signal peptide" evidence="8">
    <location>
        <begin position="1"/>
        <end position="19"/>
    </location>
</feature>
<evidence type="ECO:0000256" key="5">
    <source>
        <dbReference type="ARBA" id="ARBA00022824"/>
    </source>
</evidence>
<evidence type="ECO:0000313" key="10">
    <source>
        <dbReference type="EMBL" id="CAI2364917.1"/>
    </source>
</evidence>
<evidence type="ECO:0000256" key="2">
    <source>
        <dbReference type="ARBA" id="ARBA00004319"/>
    </source>
</evidence>
<keyword evidence="6" id="KW-0413">Isomerase</keyword>
<dbReference type="EC" id="5.3.4.1" evidence="4"/>
<gene>
    <name evidence="10" type="ORF">ECRASSUSDP1_LOCUS6267</name>
</gene>
<feature type="domain" description="Thioredoxin" evidence="9">
    <location>
        <begin position="385"/>
        <end position="468"/>
    </location>
</feature>
<accession>A0AAD1U9N6</accession>
<dbReference type="Proteomes" id="UP001295684">
    <property type="component" value="Unassembled WGS sequence"/>
</dbReference>
<keyword evidence="8" id="KW-0732">Signal</keyword>
<sequence length="505" mass="59525">MKLILAITFIGYLSSLVNALDLPMDDDVYIITDKNYGVLFNHTRDTEGAMLLYFYDESVTPQKDYYSEYKKAAKVLARNKEKIYCSKVYKRANYKIATFFKIEETPRIVVINSGEKMLHRYYEEEERTAEDLLFWARRIIAPGPKVFRNMREFKRIFNRGHHLVVGVFEDEQSPECKAFIKGGVICRYVNFAYTLNTTLGEELGLEDPTNAVAFFYKQEMMNHTETKILRKTNSSETIYQFVKENHNLPIDLYTKYSDLYYDSEKMMTLLLFDKIDLSKENKAVSFYRTHLSGIYEDLKNKTQFAVSSEDEWRHLNYLLDTSREVELVARKNQQWYKSLAPVSSSLDPFNFTLVKEFIDDVYYDRIEPFVRSQEPFVKNNTNGIINLVGRNFNEFTNQTGHEFIIMFYVPWNPRCAKFRTELEALANGPLKEIENFHVVQMEADKNYVPPLYQVGEMPTIYFLKDQVKHRPMIYKSGYSRKQMIGFLELYSDLYQAHVGITQEDL</sequence>
<dbReference type="SUPFAM" id="SSF52833">
    <property type="entry name" value="Thioredoxin-like"/>
    <property type="match status" value="3"/>
</dbReference>
<dbReference type="Gene3D" id="3.40.30.10">
    <property type="entry name" value="Glutaredoxin"/>
    <property type="match status" value="4"/>
</dbReference>
<dbReference type="AlphaFoldDB" id="A0AAD1U9N6"/>
<evidence type="ECO:0000256" key="3">
    <source>
        <dbReference type="ARBA" id="ARBA00006347"/>
    </source>
</evidence>
<comment type="caution">
    <text evidence="10">The sequence shown here is derived from an EMBL/GenBank/DDBJ whole genome shotgun (WGS) entry which is preliminary data.</text>
</comment>
<dbReference type="GO" id="GO:0034976">
    <property type="term" value="P:response to endoplasmic reticulum stress"/>
    <property type="evidence" value="ECO:0007669"/>
    <property type="project" value="TreeGrafter"/>
</dbReference>
<dbReference type="GO" id="GO:0006457">
    <property type="term" value="P:protein folding"/>
    <property type="evidence" value="ECO:0007669"/>
    <property type="project" value="TreeGrafter"/>
</dbReference>
<dbReference type="InterPro" id="IPR036249">
    <property type="entry name" value="Thioredoxin-like_sf"/>
</dbReference>
<evidence type="ECO:0000256" key="8">
    <source>
        <dbReference type="SAM" id="SignalP"/>
    </source>
</evidence>
<dbReference type="EMBL" id="CAMPGE010006073">
    <property type="protein sequence ID" value="CAI2364917.1"/>
    <property type="molecule type" value="Genomic_DNA"/>
</dbReference>
<evidence type="ECO:0000313" key="11">
    <source>
        <dbReference type="Proteomes" id="UP001295684"/>
    </source>
</evidence>
<comment type="subcellular location">
    <subcellularLocation>
        <location evidence="2">Endoplasmic reticulum lumen</location>
    </subcellularLocation>
</comment>
<reference evidence="10" key="1">
    <citation type="submission" date="2023-07" db="EMBL/GenBank/DDBJ databases">
        <authorList>
            <consortium name="AG Swart"/>
            <person name="Singh M."/>
            <person name="Singh A."/>
            <person name="Seah K."/>
            <person name="Emmerich C."/>
        </authorList>
    </citation>
    <scope>NUCLEOTIDE SEQUENCE</scope>
    <source>
        <strain evidence="10">DP1</strain>
    </source>
</reference>
<protein>
    <recommendedName>
        <fullName evidence="4">protein disulfide-isomerase</fullName>
        <ecNumber evidence="4">5.3.4.1</ecNumber>
    </recommendedName>
</protein>
<evidence type="ECO:0000256" key="4">
    <source>
        <dbReference type="ARBA" id="ARBA00012723"/>
    </source>
</evidence>
<keyword evidence="5" id="KW-0256">Endoplasmic reticulum</keyword>
<organism evidence="10 11">
    <name type="scientific">Euplotes crassus</name>
    <dbReference type="NCBI Taxonomy" id="5936"/>
    <lineage>
        <taxon>Eukaryota</taxon>
        <taxon>Sar</taxon>
        <taxon>Alveolata</taxon>
        <taxon>Ciliophora</taxon>
        <taxon>Intramacronucleata</taxon>
        <taxon>Spirotrichea</taxon>
        <taxon>Hypotrichia</taxon>
        <taxon>Euplotida</taxon>
        <taxon>Euplotidae</taxon>
        <taxon>Moneuplotes</taxon>
    </lineage>
</organism>
<evidence type="ECO:0000256" key="6">
    <source>
        <dbReference type="ARBA" id="ARBA00023235"/>
    </source>
</evidence>
<dbReference type="PANTHER" id="PTHR18929:SF132">
    <property type="entry name" value="PROTEIN DISULFIDE-ISOMERASE A3"/>
    <property type="match status" value="1"/>
</dbReference>
<dbReference type="GO" id="GO:0005788">
    <property type="term" value="C:endoplasmic reticulum lumen"/>
    <property type="evidence" value="ECO:0007669"/>
    <property type="project" value="UniProtKB-SubCell"/>
</dbReference>
<dbReference type="Pfam" id="PF00085">
    <property type="entry name" value="Thioredoxin"/>
    <property type="match status" value="1"/>
</dbReference>
<evidence type="ECO:0000259" key="9">
    <source>
        <dbReference type="Pfam" id="PF00085"/>
    </source>
</evidence>
<dbReference type="GO" id="GO:0003756">
    <property type="term" value="F:protein disulfide isomerase activity"/>
    <property type="evidence" value="ECO:0007669"/>
    <property type="project" value="UniProtKB-EC"/>
</dbReference>
<comment type="catalytic activity">
    <reaction evidence="1">
        <text>Catalyzes the rearrangement of -S-S- bonds in proteins.</text>
        <dbReference type="EC" id="5.3.4.1"/>
    </reaction>
</comment>
<keyword evidence="7" id="KW-0676">Redox-active center</keyword>
<proteinExistence type="inferred from homology"/>
<name>A0AAD1U9N6_EUPCR</name>
<dbReference type="PANTHER" id="PTHR18929">
    <property type="entry name" value="PROTEIN DISULFIDE ISOMERASE"/>
    <property type="match status" value="1"/>
</dbReference>
<evidence type="ECO:0000256" key="7">
    <source>
        <dbReference type="ARBA" id="ARBA00023284"/>
    </source>
</evidence>
<dbReference type="InterPro" id="IPR013766">
    <property type="entry name" value="Thioredoxin_domain"/>
</dbReference>
<keyword evidence="11" id="KW-1185">Reference proteome</keyword>